<protein>
    <submittedName>
        <fullName evidence="3">Addiction module toxin, RelE/StbE family</fullName>
    </submittedName>
</protein>
<dbReference type="EMBL" id="OCNJ01000004">
    <property type="protein sequence ID" value="SOD94716.1"/>
    <property type="molecule type" value="Genomic_DNA"/>
</dbReference>
<dbReference type="PANTHER" id="PTHR33755:SF6">
    <property type="entry name" value="PLASMID STABILIZATION SYSTEM PROTEIN"/>
    <property type="match status" value="1"/>
</dbReference>
<sequence>MRVRWTVHAIRQLAEVRAYIAEDNPAAARWVARRLRQTAALLRAQPFMGRSTSHGQRELLVSQLPYIIAYRIADPDTVEVLGVVHTARDRPAPR</sequence>
<evidence type="ECO:0000313" key="3">
    <source>
        <dbReference type="EMBL" id="SOD94716.1"/>
    </source>
</evidence>
<gene>
    <name evidence="3" type="ORF">SAMN05421508_10497</name>
</gene>
<dbReference type="Proteomes" id="UP000219621">
    <property type="component" value="Unassembled WGS sequence"/>
</dbReference>
<dbReference type="PANTHER" id="PTHR33755">
    <property type="entry name" value="TOXIN PARE1-RELATED"/>
    <property type="match status" value="1"/>
</dbReference>
<name>A0A286GHN0_9PROT</name>
<evidence type="ECO:0000256" key="2">
    <source>
        <dbReference type="ARBA" id="ARBA00022649"/>
    </source>
</evidence>
<dbReference type="InterPro" id="IPR051803">
    <property type="entry name" value="TA_system_RelE-like_toxin"/>
</dbReference>
<evidence type="ECO:0000256" key="1">
    <source>
        <dbReference type="ARBA" id="ARBA00006226"/>
    </source>
</evidence>
<reference evidence="4" key="1">
    <citation type="submission" date="2017-09" db="EMBL/GenBank/DDBJ databases">
        <authorList>
            <person name="Varghese N."/>
            <person name="Submissions S."/>
        </authorList>
    </citation>
    <scope>NUCLEOTIDE SEQUENCE [LARGE SCALE GENOMIC DNA]</scope>
    <source>
        <strain evidence="4">USBA 140</strain>
    </source>
</reference>
<dbReference type="InterPro" id="IPR035093">
    <property type="entry name" value="RelE/ParE_toxin_dom_sf"/>
</dbReference>
<comment type="similarity">
    <text evidence="1">Belongs to the RelE toxin family.</text>
</comment>
<keyword evidence="2" id="KW-1277">Toxin-antitoxin system</keyword>
<organism evidence="3 4">
    <name type="scientific">Caenispirillum bisanense</name>
    <dbReference type="NCBI Taxonomy" id="414052"/>
    <lineage>
        <taxon>Bacteria</taxon>
        <taxon>Pseudomonadati</taxon>
        <taxon>Pseudomonadota</taxon>
        <taxon>Alphaproteobacteria</taxon>
        <taxon>Rhodospirillales</taxon>
        <taxon>Novispirillaceae</taxon>
        <taxon>Caenispirillum</taxon>
    </lineage>
</organism>
<accession>A0A286GHN0</accession>
<dbReference type="InterPro" id="IPR007712">
    <property type="entry name" value="RelE/ParE_toxin"/>
</dbReference>
<dbReference type="Gene3D" id="3.30.2310.20">
    <property type="entry name" value="RelE-like"/>
    <property type="match status" value="1"/>
</dbReference>
<keyword evidence="4" id="KW-1185">Reference proteome</keyword>
<proteinExistence type="inferred from homology"/>
<dbReference type="NCBIfam" id="TIGR02385">
    <property type="entry name" value="RelE_StbE"/>
    <property type="match status" value="1"/>
</dbReference>
<dbReference type="Pfam" id="PF05016">
    <property type="entry name" value="ParE_toxin"/>
    <property type="match status" value="1"/>
</dbReference>
<dbReference type="AlphaFoldDB" id="A0A286GHN0"/>
<dbReference type="OrthoDB" id="595470at2"/>
<evidence type="ECO:0000313" key="4">
    <source>
        <dbReference type="Proteomes" id="UP000219621"/>
    </source>
</evidence>
<dbReference type="RefSeq" id="WP_097279065.1">
    <property type="nucleotide sequence ID" value="NZ_OCNJ01000004.1"/>
</dbReference>